<proteinExistence type="predicted"/>
<gene>
    <name evidence="1" type="ORF">MUB46_07465</name>
</gene>
<protein>
    <submittedName>
        <fullName evidence="1">Uncharacterized protein</fullName>
    </submittedName>
</protein>
<keyword evidence="2" id="KW-1185">Reference proteome</keyword>
<evidence type="ECO:0000313" key="1">
    <source>
        <dbReference type="EMBL" id="MCT8971688.1"/>
    </source>
</evidence>
<reference evidence="1 2" key="1">
    <citation type="submission" date="2022-04" db="EMBL/GenBank/DDBJ databases">
        <authorList>
            <person name="Ye Y.-Q."/>
            <person name="Du Z.-J."/>
        </authorList>
    </citation>
    <scope>NUCLEOTIDE SEQUENCE [LARGE SCALE GENOMIC DNA]</scope>
    <source>
        <strain evidence="1 2">A6E488</strain>
    </source>
</reference>
<evidence type="ECO:0000313" key="2">
    <source>
        <dbReference type="Proteomes" id="UP001320898"/>
    </source>
</evidence>
<dbReference type="Proteomes" id="UP001320898">
    <property type="component" value="Unassembled WGS sequence"/>
</dbReference>
<sequence>MKNIPEKFEDILKQEYRRPKKGDRLLRGSDDWTGSITFSKQPLTRHVHLWDGFLSAADGLIELCTRPGCEHERHSVIYPILFNYRHGLELAMKWTIVMYSGQGLNGIDDKHNLWKLWKTYRKILEKAGSADKESIQAVEQIVKDFHDLDEGGIAFRYGWSLEGKEIKLPDYPIDLADIREVMEGVAHFFDGTDGWLSDLASAEPDT</sequence>
<comment type="caution">
    <text evidence="1">The sequence shown here is derived from an EMBL/GenBank/DDBJ whole genome shotgun (WGS) entry which is preliminary data.</text>
</comment>
<accession>A0AAW5QVI0</accession>
<organism evidence="1 2">
    <name type="scientific">Microbaculum marinisediminis</name>
    <dbReference type="NCBI Taxonomy" id="2931392"/>
    <lineage>
        <taxon>Bacteria</taxon>
        <taxon>Pseudomonadati</taxon>
        <taxon>Pseudomonadota</taxon>
        <taxon>Alphaproteobacteria</taxon>
        <taxon>Hyphomicrobiales</taxon>
        <taxon>Tepidamorphaceae</taxon>
        <taxon>Microbaculum</taxon>
    </lineage>
</organism>
<name>A0AAW5QVI0_9HYPH</name>
<dbReference type="AlphaFoldDB" id="A0AAW5QVI0"/>
<dbReference type="EMBL" id="JALIDZ010000003">
    <property type="protein sequence ID" value="MCT8971688.1"/>
    <property type="molecule type" value="Genomic_DNA"/>
</dbReference>
<dbReference type="RefSeq" id="WP_261615262.1">
    <property type="nucleotide sequence ID" value="NZ_JALIDZ010000003.1"/>
</dbReference>